<sequence>MPRSLGTRLRDLPVHRLGAADLAACSDLAQSRGWGREEHKWRLLLTSGQGYGVEAPDRPGTLIGACVLTSYGPLPPTVSGAGLDPGTGAACVGMMLVAERCERQGLGRRLLEHAVAEAGDALLFLYATDNGRPLYERLGFRAAGTVTSLRGRLPASDGESDAADGSAPYVRPATATDLPAVRALDAHAFGADRGQLLDRLPRFADGLVVADAGDGSLRGFGAAWPNGPGGTVVGPVVALDTATAQALVRDLGEHTAGDIRLDIDGRHEGLETWARRHGLEGSCLCTRMIHGSGSGSRPLGDASRRFAPYSVALG</sequence>
<dbReference type="InterPro" id="IPR000182">
    <property type="entry name" value="GNAT_dom"/>
</dbReference>
<dbReference type="Pfam" id="PF18014">
    <property type="entry name" value="Acetyltransf_18"/>
    <property type="match status" value="1"/>
</dbReference>
<dbReference type="PANTHER" id="PTHR47237:SF2">
    <property type="entry name" value="BLL4206 PROTEIN"/>
    <property type="match status" value="1"/>
</dbReference>
<evidence type="ECO:0000313" key="2">
    <source>
        <dbReference type="EMBL" id="QPP10744.1"/>
    </source>
</evidence>
<dbReference type="EMBL" id="CP048882">
    <property type="protein sequence ID" value="QPP10744.1"/>
    <property type="molecule type" value="Genomic_DNA"/>
</dbReference>
<protein>
    <submittedName>
        <fullName evidence="2">GNAT family N-acetyltransferase</fullName>
    </submittedName>
</protein>
<dbReference type="Pfam" id="PF13508">
    <property type="entry name" value="Acetyltransf_7"/>
    <property type="match status" value="1"/>
</dbReference>
<dbReference type="PROSITE" id="PS51186">
    <property type="entry name" value="GNAT"/>
    <property type="match status" value="1"/>
</dbReference>
<dbReference type="PANTHER" id="PTHR47237">
    <property type="entry name" value="SLL0310 PROTEIN"/>
    <property type="match status" value="1"/>
</dbReference>
<keyword evidence="3" id="KW-1185">Reference proteome</keyword>
<dbReference type="KEGG" id="sbat:G4Z16_15940"/>
<dbReference type="AlphaFoldDB" id="A0A7T1TD98"/>
<evidence type="ECO:0000259" key="1">
    <source>
        <dbReference type="PROSITE" id="PS51186"/>
    </source>
</evidence>
<gene>
    <name evidence="2" type="ORF">G4Z16_15940</name>
</gene>
<dbReference type="SUPFAM" id="SSF55729">
    <property type="entry name" value="Acyl-CoA N-acyltransferases (Nat)"/>
    <property type="match status" value="1"/>
</dbReference>
<dbReference type="GO" id="GO:0016747">
    <property type="term" value="F:acyltransferase activity, transferring groups other than amino-acyl groups"/>
    <property type="evidence" value="ECO:0007669"/>
    <property type="project" value="InterPro"/>
</dbReference>
<organism evidence="2 3">
    <name type="scientific">Streptomyces bathyalis</name>
    <dbReference type="NCBI Taxonomy" id="2710756"/>
    <lineage>
        <taxon>Bacteria</taxon>
        <taxon>Bacillati</taxon>
        <taxon>Actinomycetota</taxon>
        <taxon>Actinomycetes</taxon>
        <taxon>Kitasatosporales</taxon>
        <taxon>Streptomycetaceae</taxon>
        <taxon>Streptomyces</taxon>
    </lineage>
</organism>
<keyword evidence="2" id="KW-0808">Transferase</keyword>
<dbReference type="InterPro" id="IPR041496">
    <property type="entry name" value="YitH/HolE_GNAT"/>
</dbReference>
<accession>A0A7T1TD98</accession>
<dbReference type="InterPro" id="IPR052729">
    <property type="entry name" value="Acyl/Acetyltrans_Enzymes"/>
</dbReference>
<reference evidence="3" key="1">
    <citation type="submission" date="2020-02" db="EMBL/GenBank/DDBJ databases">
        <title>Streptomyces sp. ASO4wet.</title>
        <authorList>
            <person name="Risdian C."/>
            <person name="Landwehr W."/>
            <person name="Schupp P."/>
            <person name="Wink J."/>
        </authorList>
    </citation>
    <scope>NUCLEOTIDE SEQUENCE [LARGE SCALE GENOMIC DNA]</scope>
    <source>
        <strain evidence="3">ASO4wet</strain>
    </source>
</reference>
<dbReference type="Gene3D" id="3.40.630.90">
    <property type="match status" value="1"/>
</dbReference>
<evidence type="ECO:0000313" key="3">
    <source>
        <dbReference type="Proteomes" id="UP000595046"/>
    </source>
</evidence>
<dbReference type="Proteomes" id="UP000595046">
    <property type="component" value="Chromosome"/>
</dbReference>
<proteinExistence type="predicted"/>
<feature type="domain" description="N-acetyltransferase" evidence="1">
    <location>
        <begin position="7"/>
        <end position="174"/>
    </location>
</feature>
<name>A0A7T1TD98_9ACTN</name>
<dbReference type="InterPro" id="IPR016181">
    <property type="entry name" value="Acyl_CoA_acyltransferase"/>
</dbReference>
<dbReference type="CDD" id="cd04301">
    <property type="entry name" value="NAT_SF"/>
    <property type="match status" value="1"/>
</dbReference>
<dbReference type="Gene3D" id="3.40.630.30">
    <property type="match status" value="1"/>
</dbReference>